<name>A0ABU9IVY6_9GAMM</name>
<dbReference type="EMBL" id="JBBWWT010000001">
    <property type="protein sequence ID" value="MEL1263124.1"/>
    <property type="molecule type" value="Genomic_DNA"/>
</dbReference>
<keyword evidence="2" id="KW-1185">Reference proteome</keyword>
<reference evidence="1 2" key="1">
    <citation type="submission" date="2024-04" db="EMBL/GenBank/DDBJ databases">
        <title>Draft genome sequence of Pseudoxanthomonas putridarboris WD12.</title>
        <authorList>
            <person name="Oh J."/>
        </authorList>
    </citation>
    <scope>NUCLEOTIDE SEQUENCE [LARGE SCALE GENOMIC DNA]</scope>
    <source>
        <strain evidence="1 2">WD12</strain>
    </source>
</reference>
<sequence>MSPAQIYDFQDYRRRQALRDCGAASQRREFLWMNPLNGSVSVGVFRPARSDAAESLRYHAGRTGQG</sequence>
<dbReference type="Proteomes" id="UP001459204">
    <property type="component" value="Unassembled WGS sequence"/>
</dbReference>
<dbReference type="RefSeq" id="WP_341724318.1">
    <property type="nucleotide sequence ID" value="NZ_JBBWWT010000001.1"/>
</dbReference>
<comment type="caution">
    <text evidence="1">The sequence shown here is derived from an EMBL/GenBank/DDBJ whole genome shotgun (WGS) entry which is preliminary data.</text>
</comment>
<evidence type="ECO:0000313" key="2">
    <source>
        <dbReference type="Proteomes" id="UP001459204"/>
    </source>
</evidence>
<protein>
    <submittedName>
        <fullName evidence="1">Uncharacterized protein</fullName>
    </submittedName>
</protein>
<evidence type="ECO:0000313" key="1">
    <source>
        <dbReference type="EMBL" id="MEL1263124.1"/>
    </source>
</evidence>
<accession>A0ABU9IVY6</accession>
<organism evidence="1 2">
    <name type="scientific">Pseudoxanthomonas putridarboris</name>
    <dbReference type="NCBI Taxonomy" id="752605"/>
    <lineage>
        <taxon>Bacteria</taxon>
        <taxon>Pseudomonadati</taxon>
        <taxon>Pseudomonadota</taxon>
        <taxon>Gammaproteobacteria</taxon>
        <taxon>Lysobacterales</taxon>
        <taxon>Lysobacteraceae</taxon>
        <taxon>Pseudoxanthomonas</taxon>
    </lineage>
</organism>
<gene>
    <name evidence="1" type="ORF">AAD027_01875</name>
</gene>
<proteinExistence type="predicted"/>